<accession>A0AAV5JL77</accession>
<evidence type="ECO:0000313" key="1">
    <source>
        <dbReference type="EMBL" id="GKV12287.1"/>
    </source>
</evidence>
<dbReference type="EMBL" id="BPVZ01000036">
    <property type="protein sequence ID" value="GKV12287.1"/>
    <property type="molecule type" value="Genomic_DNA"/>
</dbReference>
<name>A0AAV5JL77_9ROSI</name>
<dbReference type="AlphaFoldDB" id="A0AAV5JL77"/>
<organism evidence="1 2">
    <name type="scientific">Rubroshorea leprosula</name>
    <dbReference type="NCBI Taxonomy" id="152421"/>
    <lineage>
        <taxon>Eukaryota</taxon>
        <taxon>Viridiplantae</taxon>
        <taxon>Streptophyta</taxon>
        <taxon>Embryophyta</taxon>
        <taxon>Tracheophyta</taxon>
        <taxon>Spermatophyta</taxon>
        <taxon>Magnoliopsida</taxon>
        <taxon>eudicotyledons</taxon>
        <taxon>Gunneridae</taxon>
        <taxon>Pentapetalae</taxon>
        <taxon>rosids</taxon>
        <taxon>malvids</taxon>
        <taxon>Malvales</taxon>
        <taxon>Dipterocarpaceae</taxon>
        <taxon>Rubroshorea</taxon>
    </lineage>
</organism>
<gene>
    <name evidence="1" type="ORF">SLEP1_g23455</name>
</gene>
<evidence type="ECO:0000313" key="2">
    <source>
        <dbReference type="Proteomes" id="UP001054252"/>
    </source>
</evidence>
<dbReference type="Proteomes" id="UP001054252">
    <property type="component" value="Unassembled WGS sequence"/>
</dbReference>
<keyword evidence="2" id="KW-1185">Reference proteome</keyword>
<proteinExistence type="predicted"/>
<reference evidence="1 2" key="1">
    <citation type="journal article" date="2021" name="Commun. Biol.">
        <title>The genome of Shorea leprosula (Dipterocarpaceae) highlights the ecological relevance of drought in aseasonal tropical rainforests.</title>
        <authorList>
            <person name="Ng K.K.S."/>
            <person name="Kobayashi M.J."/>
            <person name="Fawcett J.A."/>
            <person name="Hatakeyama M."/>
            <person name="Paape T."/>
            <person name="Ng C.H."/>
            <person name="Ang C.C."/>
            <person name="Tnah L.H."/>
            <person name="Lee C.T."/>
            <person name="Nishiyama T."/>
            <person name="Sese J."/>
            <person name="O'Brien M.J."/>
            <person name="Copetti D."/>
            <person name="Mohd Noor M.I."/>
            <person name="Ong R.C."/>
            <person name="Putra M."/>
            <person name="Sireger I.Z."/>
            <person name="Indrioko S."/>
            <person name="Kosugi Y."/>
            <person name="Izuno A."/>
            <person name="Isagi Y."/>
            <person name="Lee S.L."/>
            <person name="Shimizu K.K."/>
        </authorList>
    </citation>
    <scope>NUCLEOTIDE SEQUENCE [LARGE SCALE GENOMIC DNA]</scope>
    <source>
        <strain evidence="1">214</strain>
    </source>
</reference>
<comment type="caution">
    <text evidence="1">The sequence shown here is derived from an EMBL/GenBank/DDBJ whole genome shotgun (WGS) entry which is preliminary data.</text>
</comment>
<sequence>MVETREIGGWDGKRALKVRDKGAITDEVNSRFNHGVTSWTCSRDMETSISKKKVRSNAIVSKELDEKLDLCDG</sequence>
<protein>
    <submittedName>
        <fullName evidence="1">Uncharacterized protein</fullName>
    </submittedName>
</protein>